<protein>
    <submittedName>
        <fullName evidence="1">Uncharacterized protein</fullName>
    </submittedName>
</protein>
<dbReference type="Gramene" id="AET2Gv21258000.5">
    <property type="protein sequence ID" value="AET2Gv21258000.5"/>
    <property type="gene ID" value="AET2Gv21258000"/>
</dbReference>
<reference evidence="1" key="5">
    <citation type="journal article" date="2021" name="G3 (Bethesda)">
        <title>Aegilops tauschii genome assembly Aet v5.0 features greater sequence contiguity and improved annotation.</title>
        <authorList>
            <person name="Wang L."/>
            <person name="Zhu T."/>
            <person name="Rodriguez J.C."/>
            <person name="Deal K.R."/>
            <person name="Dubcovsky J."/>
            <person name="McGuire P.E."/>
            <person name="Lux T."/>
            <person name="Spannagl M."/>
            <person name="Mayer K.F.X."/>
            <person name="Baldrich P."/>
            <person name="Meyers B.C."/>
            <person name="Huo N."/>
            <person name="Gu Y.Q."/>
            <person name="Zhou H."/>
            <person name="Devos K.M."/>
            <person name="Bennetzen J.L."/>
            <person name="Unver T."/>
            <person name="Budak H."/>
            <person name="Gulick P.J."/>
            <person name="Galiba G."/>
            <person name="Kalapos B."/>
            <person name="Nelson D.R."/>
            <person name="Li P."/>
            <person name="You F.M."/>
            <person name="Luo M.C."/>
            <person name="Dvorak J."/>
        </authorList>
    </citation>
    <scope>NUCLEOTIDE SEQUENCE [LARGE SCALE GENOMIC DNA]</scope>
    <source>
        <strain evidence="1">cv. AL8/78</strain>
    </source>
</reference>
<name>A0A453DIQ1_AEGTS</name>
<evidence type="ECO:0000313" key="1">
    <source>
        <dbReference type="EnsemblPlants" id="AET2Gv21258000.5"/>
    </source>
</evidence>
<reference evidence="2" key="2">
    <citation type="journal article" date="2017" name="Nat. Plants">
        <title>The Aegilops tauschii genome reveals multiple impacts of transposons.</title>
        <authorList>
            <person name="Zhao G."/>
            <person name="Zou C."/>
            <person name="Li K."/>
            <person name="Wang K."/>
            <person name="Li T."/>
            <person name="Gao L."/>
            <person name="Zhang X."/>
            <person name="Wang H."/>
            <person name="Yang Z."/>
            <person name="Liu X."/>
            <person name="Jiang W."/>
            <person name="Mao L."/>
            <person name="Kong X."/>
            <person name="Jiao Y."/>
            <person name="Jia J."/>
        </authorList>
    </citation>
    <scope>NUCLEOTIDE SEQUENCE [LARGE SCALE GENOMIC DNA]</scope>
    <source>
        <strain evidence="2">cv. AL8/78</strain>
    </source>
</reference>
<dbReference type="AlphaFoldDB" id="A0A453DIQ1"/>
<sequence length="43" mass="5089">MLFEQRIDYASYIAETVGLSYCSFIKISIYKLDFDTKRNKLCT</sequence>
<evidence type="ECO:0000313" key="2">
    <source>
        <dbReference type="Proteomes" id="UP000015105"/>
    </source>
</evidence>
<reference evidence="2" key="1">
    <citation type="journal article" date="2014" name="Science">
        <title>Ancient hybridizations among the ancestral genomes of bread wheat.</title>
        <authorList>
            <consortium name="International Wheat Genome Sequencing Consortium,"/>
            <person name="Marcussen T."/>
            <person name="Sandve S.R."/>
            <person name="Heier L."/>
            <person name="Spannagl M."/>
            <person name="Pfeifer M."/>
            <person name="Jakobsen K.S."/>
            <person name="Wulff B.B."/>
            <person name="Steuernagel B."/>
            <person name="Mayer K.F."/>
            <person name="Olsen O.A."/>
        </authorList>
    </citation>
    <scope>NUCLEOTIDE SEQUENCE [LARGE SCALE GENOMIC DNA]</scope>
    <source>
        <strain evidence="2">cv. AL8/78</strain>
    </source>
</reference>
<keyword evidence="2" id="KW-1185">Reference proteome</keyword>
<proteinExistence type="predicted"/>
<reference evidence="1" key="4">
    <citation type="submission" date="2019-03" db="UniProtKB">
        <authorList>
            <consortium name="EnsemblPlants"/>
        </authorList>
    </citation>
    <scope>IDENTIFICATION</scope>
</reference>
<dbReference type="EnsemblPlants" id="AET2Gv21258000.5">
    <property type="protein sequence ID" value="AET2Gv21258000.5"/>
    <property type="gene ID" value="AET2Gv21258000"/>
</dbReference>
<accession>A0A453DIQ1</accession>
<organism evidence="1 2">
    <name type="scientific">Aegilops tauschii subsp. strangulata</name>
    <name type="common">Goatgrass</name>
    <dbReference type="NCBI Taxonomy" id="200361"/>
    <lineage>
        <taxon>Eukaryota</taxon>
        <taxon>Viridiplantae</taxon>
        <taxon>Streptophyta</taxon>
        <taxon>Embryophyta</taxon>
        <taxon>Tracheophyta</taxon>
        <taxon>Spermatophyta</taxon>
        <taxon>Magnoliopsida</taxon>
        <taxon>Liliopsida</taxon>
        <taxon>Poales</taxon>
        <taxon>Poaceae</taxon>
        <taxon>BOP clade</taxon>
        <taxon>Pooideae</taxon>
        <taxon>Triticodae</taxon>
        <taxon>Triticeae</taxon>
        <taxon>Triticinae</taxon>
        <taxon>Aegilops</taxon>
    </lineage>
</organism>
<dbReference type="Proteomes" id="UP000015105">
    <property type="component" value="Chromosome 2D"/>
</dbReference>
<reference evidence="1" key="3">
    <citation type="journal article" date="2017" name="Nature">
        <title>Genome sequence of the progenitor of the wheat D genome Aegilops tauschii.</title>
        <authorList>
            <person name="Luo M.C."/>
            <person name="Gu Y.Q."/>
            <person name="Puiu D."/>
            <person name="Wang H."/>
            <person name="Twardziok S.O."/>
            <person name="Deal K.R."/>
            <person name="Huo N."/>
            <person name="Zhu T."/>
            <person name="Wang L."/>
            <person name="Wang Y."/>
            <person name="McGuire P.E."/>
            <person name="Liu S."/>
            <person name="Long H."/>
            <person name="Ramasamy R.K."/>
            <person name="Rodriguez J.C."/>
            <person name="Van S.L."/>
            <person name="Yuan L."/>
            <person name="Wang Z."/>
            <person name="Xia Z."/>
            <person name="Xiao L."/>
            <person name="Anderson O.D."/>
            <person name="Ouyang S."/>
            <person name="Liang Y."/>
            <person name="Zimin A.V."/>
            <person name="Pertea G."/>
            <person name="Qi P."/>
            <person name="Bennetzen J.L."/>
            <person name="Dai X."/>
            <person name="Dawson M.W."/>
            <person name="Muller H.G."/>
            <person name="Kugler K."/>
            <person name="Rivarola-Duarte L."/>
            <person name="Spannagl M."/>
            <person name="Mayer K.F.X."/>
            <person name="Lu F.H."/>
            <person name="Bevan M.W."/>
            <person name="Leroy P."/>
            <person name="Li P."/>
            <person name="You F.M."/>
            <person name="Sun Q."/>
            <person name="Liu Z."/>
            <person name="Lyons E."/>
            <person name="Wicker T."/>
            <person name="Salzberg S.L."/>
            <person name="Devos K.M."/>
            <person name="Dvorak J."/>
        </authorList>
    </citation>
    <scope>NUCLEOTIDE SEQUENCE [LARGE SCALE GENOMIC DNA]</scope>
    <source>
        <strain evidence="1">cv. AL8/78</strain>
    </source>
</reference>